<proteinExistence type="predicted"/>
<gene>
    <name evidence="1" type="ORF">HMPREF3293_01587</name>
</gene>
<accession>A0A136Q3W7</accession>
<comment type="caution">
    <text evidence="1">The sequence shown here is derived from an EMBL/GenBank/DDBJ whole genome shotgun (WGS) entry which is preliminary data.</text>
</comment>
<dbReference type="STRING" id="626937.HMPREF3293_01587"/>
<keyword evidence="2" id="KW-1185">Reference proteome</keyword>
<dbReference type="AlphaFoldDB" id="A0A136Q3W7"/>
<dbReference type="Proteomes" id="UP000070366">
    <property type="component" value="Unassembled WGS sequence"/>
</dbReference>
<evidence type="ECO:0000313" key="1">
    <source>
        <dbReference type="EMBL" id="KXK65375.1"/>
    </source>
</evidence>
<dbReference type="EMBL" id="LSZW01000061">
    <property type="protein sequence ID" value="KXK65375.1"/>
    <property type="molecule type" value="Genomic_DNA"/>
</dbReference>
<sequence>MTKTTAGCYSTHRNKMRYASQCFLNDNYRKQACGPERSGLFFCLLPQPGHAP</sequence>
<reference evidence="1 2" key="1">
    <citation type="submission" date="2016-02" db="EMBL/GenBank/DDBJ databases">
        <authorList>
            <person name="Wen L."/>
            <person name="He K."/>
            <person name="Yang H."/>
        </authorList>
    </citation>
    <scope>NUCLEOTIDE SEQUENCE [LARGE SCALE GENOMIC DNA]</scope>
    <source>
        <strain evidence="1 2">DSM 22607</strain>
    </source>
</reference>
<organism evidence="1 2">
    <name type="scientific">Christensenella minuta</name>
    <dbReference type="NCBI Taxonomy" id="626937"/>
    <lineage>
        <taxon>Bacteria</taxon>
        <taxon>Bacillati</taxon>
        <taxon>Bacillota</taxon>
        <taxon>Clostridia</taxon>
        <taxon>Christensenellales</taxon>
        <taxon>Christensenellaceae</taxon>
        <taxon>Christensenella</taxon>
    </lineage>
</organism>
<name>A0A136Q3W7_9FIRM</name>
<protein>
    <submittedName>
        <fullName evidence="1">Uncharacterized protein</fullName>
    </submittedName>
</protein>
<evidence type="ECO:0000313" key="2">
    <source>
        <dbReference type="Proteomes" id="UP000070366"/>
    </source>
</evidence>